<organism evidence="2 3">
    <name type="scientific">Vanilla planifolia</name>
    <name type="common">Vanilla</name>
    <dbReference type="NCBI Taxonomy" id="51239"/>
    <lineage>
        <taxon>Eukaryota</taxon>
        <taxon>Viridiplantae</taxon>
        <taxon>Streptophyta</taxon>
        <taxon>Embryophyta</taxon>
        <taxon>Tracheophyta</taxon>
        <taxon>Spermatophyta</taxon>
        <taxon>Magnoliopsida</taxon>
        <taxon>Liliopsida</taxon>
        <taxon>Asparagales</taxon>
        <taxon>Orchidaceae</taxon>
        <taxon>Vanilloideae</taxon>
        <taxon>Vanilleae</taxon>
        <taxon>Vanilla</taxon>
    </lineage>
</organism>
<accession>A0A835VMP7</accession>
<dbReference type="Pfam" id="PF04782">
    <property type="entry name" value="DUF632"/>
    <property type="match status" value="1"/>
</dbReference>
<dbReference type="InterPro" id="IPR006867">
    <property type="entry name" value="DUF632"/>
</dbReference>
<evidence type="ECO:0000313" key="3">
    <source>
        <dbReference type="Proteomes" id="UP000639772"/>
    </source>
</evidence>
<reference evidence="2 3" key="1">
    <citation type="journal article" date="2020" name="Nat. Food">
        <title>A phased Vanilla planifolia genome enables genetic improvement of flavour and production.</title>
        <authorList>
            <person name="Hasing T."/>
            <person name="Tang H."/>
            <person name="Brym M."/>
            <person name="Khazi F."/>
            <person name="Huang T."/>
            <person name="Chambers A.H."/>
        </authorList>
    </citation>
    <scope>NUCLEOTIDE SEQUENCE [LARGE SCALE GENOMIC DNA]</scope>
    <source>
        <tissue evidence="2">Leaf</tissue>
    </source>
</reference>
<dbReference type="AlphaFoldDB" id="A0A835VMP7"/>
<evidence type="ECO:0000313" key="2">
    <source>
        <dbReference type="EMBL" id="KAG0502583.1"/>
    </source>
</evidence>
<dbReference type="PANTHER" id="PTHR21450:SF3">
    <property type="entry name" value="DUF630 FAMILY PROTEIN (DUF630 AND DUF632)"/>
    <property type="match status" value="1"/>
</dbReference>
<feature type="domain" description="DUF632" evidence="1">
    <location>
        <begin position="68"/>
        <end position="192"/>
    </location>
</feature>
<gene>
    <name evidence="2" type="ORF">HPP92_002655</name>
</gene>
<name>A0A835VMP7_VANPL</name>
<evidence type="ECO:0000259" key="1">
    <source>
        <dbReference type="Pfam" id="PF04782"/>
    </source>
</evidence>
<dbReference type="PANTHER" id="PTHR21450">
    <property type="entry name" value="PROTEIN ALTERED PHOSPHATE STARVATION RESPONSE 1"/>
    <property type="match status" value="1"/>
</dbReference>
<proteinExistence type="predicted"/>
<comment type="caution">
    <text evidence="2">The sequence shown here is derived from an EMBL/GenBank/DDBJ whole genome shotgun (WGS) entry which is preliminary data.</text>
</comment>
<dbReference type="OrthoDB" id="663995at2759"/>
<dbReference type="Proteomes" id="UP000639772">
    <property type="component" value="Chromosome 1"/>
</dbReference>
<dbReference type="EMBL" id="JADCNM010000001">
    <property type="protein sequence ID" value="KAG0502583.1"/>
    <property type="molecule type" value="Genomic_DNA"/>
</dbReference>
<protein>
    <recommendedName>
        <fullName evidence="1">DUF632 domain-containing protein</fullName>
    </recommendedName>
</protein>
<sequence>MGLPFLLEPQKVEEIKEFKFRQSQSIEASEGKNAVDIQVPNQHDLEGTCSADGTPGFTVYVNRRPGSMAEVMKDIENQFIRICDCAHEITVMLEASRSPYPSASNELSMRLLNPFKGDGYESSSEYSEDCCMVSGSRNLLWQVICFGKKLYEEVKSGERVRIAYEKKCLQLRSHDINGDEPSVVDKTRAAIRISIPLEDFNSYGGVDFQKD</sequence>